<protein>
    <submittedName>
        <fullName evidence="1">Uncharacterized protein</fullName>
    </submittedName>
</protein>
<accession>A0A8S5SE77</accession>
<name>A0A8S5SE77_9CAUD</name>
<organism evidence="1">
    <name type="scientific">Siphoviridae sp. ctnpt50</name>
    <dbReference type="NCBI Taxonomy" id="2827941"/>
    <lineage>
        <taxon>Viruses</taxon>
        <taxon>Duplodnaviria</taxon>
        <taxon>Heunggongvirae</taxon>
        <taxon>Uroviricota</taxon>
        <taxon>Caudoviricetes</taxon>
    </lineage>
</organism>
<proteinExistence type="predicted"/>
<dbReference type="EMBL" id="BK032577">
    <property type="protein sequence ID" value="DAF49002.1"/>
    <property type="molecule type" value="Genomic_DNA"/>
</dbReference>
<reference evidence="1" key="1">
    <citation type="journal article" date="2021" name="Proc. Natl. Acad. Sci. U.S.A.">
        <title>A Catalog of Tens of Thousands of Viruses from Human Metagenomes Reveals Hidden Associations with Chronic Diseases.</title>
        <authorList>
            <person name="Tisza M.J."/>
            <person name="Buck C.B."/>
        </authorList>
    </citation>
    <scope>NUCLEOTIDE SEQUENCE</scope>
    <source>
        <strain evidence="1">Ctnpt50</strain>
    </source>
</reference>
<evidence type="ECO:0000313" key="1">
    <source>
        <dbReference type="EMBL" id="DAF49002.1"/>
    </source>
</evidence>
<sequence length="183" mass="21800">MLQTLNRKAKRPLTKDEFEQFLMVQRLRHGDVRDGDIRKMAANNVAHYDNPDKFPNGIEVKLNYAEISQRKREDFREEYWQWVEEHKDDVFHLDREENASSLVCLAEDERYREMDGEKVRIPRWEFDLFADLLVKNDEGEFVSPWEIPDSTEDFVDSSVANEVLAERERERSAEAEKEESTND</sequence>